<dbReference type="GO" id="GO:0016787">
    <property type="term" value="F:hydrolase activity"/>
    <property type="evidence" value="ECO:0007669"/>
    <property type="project" value="UniProtKB-KW"/>
</dbReference>
<evidence type="ECO:0000259" key="1">
    <source>
        <dbReference type="Pfam" id="PF12146"/>
    </source>
</evidence>
<keyword evidence="3" id="KW-1185">Reference proteome</keyword>
<keyword evidence="2" id="KW-0378">Hydrolase</keyword>
<evidence type="ECO:0000313" key="2">
    <source>
        <dbReference type="EMBL" id="NVF11911.1"/>
    </source>
</evidence>
<dbReference type="RefSeq" id="WP_176269951.1">
    <property type="nucleotide sequence ID" value="NZ_JABVBA010000007.1"/>
</dbReference>
<feature type="domain" description="Serine aminopeptidase S33" evidence="1">
    <location>
        <begin position="57"/>
        <end position="255"/>
    </location>
</feature>
<dbReference type="SUPFAM" id="SSF53474">
    <property type="entry name" value="alpha/beta-Hydrolases"/>
    <property type="match status" value="1"/>
</dbReference>
<evidence type="ECO:0000313" key="3">
    <source>
        <dbReference type="Proteomes" id="UP000540919"/>
    </source>
</evidence>
<comment type="caution">
    <text evidence="2">The sequence shown here is derived from an EMBL/GenBank/DDBJ whole genome shotgun (WGS) entry which is preliminary data.</text>
</comment>
<sequence length="273" mass="31976">MKYLYRHIEKKDGIVLRGVVNTPDDFDSSKKYKTALFYHGFSGDRNGSHWFRILNSRYLTKKGYVCIRFDFSGTGESDGSFYDMTLTRELDEARIIYDFTKNLDFVDDSNIYFIGHSMGGVISILLADELKPKKMSLLAPASDMNNLELLKKTALNLYDYIDEKNRDKDLSDIEKVKKLVSIKDLDVGGLRIHKNFLFDIMDYDIYKKASLYKGEVQIIRGDLDDVVLDESNIKLNRCFKNSNYHVLENTDHSFTNYDQRMLLFEMMYEFFEK</sequence>
<dbReference type="PANTHER" id="PTHR43798">
    <property type="entry name" value="MONOACYLGLYCEROL LIPASE"/>
    <property type="match status" value="1"/>
</dbReference>
<gene>
    <name evidence="2" type="ORF">HV819_07955</name>
</gene>
<dbReference type="Gene3D" id="3.40.50.1820">
    <property type="entry name" value="alpha/beta hydrolase"/>
    <property type="match status" value="1"/>
</dbReference>
<dbReference type="InterPro" id="IPR050266">
    <property type="entry name" value="AB_hydrolase_sf"/>
</dbReference>
<dbReference type="InterPro" id="IPR029058">
    <property type="entry name" value="AB_hydrolase_fold"/>
</dbReference>
<organism evidence="2 3">
    <name type="scientific">Anaerococcus faecalis</name>
    <dbReference type="NCBI Taxonomy" id="2742993"/>
    <lineage>
        <taxon>Bacteria</taxon>
        <taxon>Bacillati</taxon>
        <taxon>Bacillota</taxon>
        <taxon>Tissierellia</taxon>
        <taxon>Tissierellales</taxon>
        <taxon>Peptoniphilaceae</taxon>
        <taxon>Anaerococcus</taxon>
    </lineage>
</organism>
<name>A0ABX2NB39_9FIRM</name>
<protein>
    <submittedName>
        <fullName evidence="2">Alpha/beta fold hydrolase</fullName>
    </submittedName>
</protein>
<dbReference type="Proteomes" id="UP000540919">
    <property type="component" value="Unassembled WGS sequence"/>
</dbReference>
<dbReference type="Pfam" id="PF12146">
    <property type="entry name" value="Hydrolase_4"/>
    <property type="match status" value="1"/>
</dbReference>
<dbReference type="InterPro" id="IPR022742">
    <property type="entry name" value="Hydrolase_4"/>
</dbReference>
<dbReference type="EMBL" id="JABVBA010000007">
    <property type="protein sequence ID" value="NVF11911.1"/>
    <property type="molecule type" value="Genomic_DNA"/>
</dbReference>
<accession>A0ABX2NB39</accession>
<reference evidence="2 3" key="1">
    <citation type="submission" date="2020-06" db="EMBL/GenBank/DDBJ databases">
        <title>Anaerococcus sp. nov., isolated form swine feces.</title>
        <authorList>
            <person name="Yu S."/>
        </authorList>
    </citation>
    <scope>NUCLEOTIDE SEQUENCE [LARGE SCALE GENOMIC DNA]</scope>
    <source>
        <strain evidence="2 3">AGMB00486</strain>
    </source>
</reference>
<proteinExistence type="predicted"/>